<proteinExistence type="predicted"/>
<dbReference type="HOGENOM" id="CLU_1885273_0_0_1"/>
<dbReference type="Proteomes" id="UP000008866">
    <property type="component" value="Unassembled WGS sequence"/>
</dbReference>
<feature type="compositionally biased region" description="Basic and acidic residues" evidence="1">
    <location>
        <begin position="102"/>
        <end position="111"/>
    </location>
</feature>
<dbReference type="EMBL" id="ABSU01000001">
    <property type="protein sequence ID" value="EFE36891.1"/>
    <property type="molecule type" value="Genomic_DNA"/>
</dbReference>
<feature type="region of interest" description="Disordered" evidence="1">
    <location>
        <begin position="32"/>
        <end position="69"/>
    </location>
</feature>
<gene>
    <name evidence="3" type="ORF">ARB_04418</name>
</gene>
<comment type="caution">
    <text evidence="3">The sequence shown here is derived from an EMBL/GenBank/DDBJ whole genome shotgun (WGS) entry which is preliminary data.</text>
</comment>
<feature type="signal peptide" evidence="2">
    <location>
        <begin position="1"/>
        <end position="24"/>
    </location>
</feature>
<name>D4AJG8_ARTBC</name>
<dbReference type="AlphaFoldDB" id="D4AJG8"/>
<feature type="chain" id="PRO_5003054053" evidence="2">
    <location>
        <begin position="25"/>
        <end position="135"/>
    </location>
</feature>
<accession>D4AJG8</accession>
<feature type="compositionally biased region" description="Basic and acidic residues" evidence="1">
    <location>
        <begin position="32"/>
        <end position="44"/>
    </location>
</feature>
<evidence type="ECO:0000313" key="3">
    <source>
        <dbReference type="EMBL" id="EFE36891.1"/>
    </source>
</evidence>
<evidence type="ECO:0000256" key="1">
    <source>
        <dbReference type="SAM" id="MobiDB-lite"/>
    </source>
</evidence>
<dbReference type="RefSeq" id="XP_003017536.1">
    <property type="nucleotide sequence ID" value="XM_003017490.1"/>
</dbReference>
<evidence type="ECO:0000256" key="2">
    <source>
        <dbReference type="SAM" id="SignalP"/>
    </source>
</evidence>
<organism evidence="3 4">
    <name type="scientific">Arthroderma benhamiae (strain ATCC MYA-4681 / CBS 112371)</name>
    <name type="common">Trichophyton mentagrophytes</name>
    <dbReference type="NCBI Taxonomy" id="663331"/>
    <lineage>
        <taxon>Eukaryota</taxon>
        <taxon>Fungi</taxon>
        <taxon>Dikarya</taxon>
        <taxon>Ascomycota</taxon>
        <taxon>Pezizomycotina</taxon>
        <taxon>Eurotiomycetes</taxon>
        <taxon>Eurotiomycetidae</taxon>
        <taxon>Onygenales</taxon>
        <taxon>Arthrodermataceae</taxon>
        <taxon>Trichophyton</taxon>
    </lineage>
</organism>
<reference evidence="4" key="1">
    <citation type="journal article" date="2011" name="Genome Biol.">
        <title>Comparative and functional genomics provide insights into the pathogenicity of dermatophytic fungi.</title>
        <authorList>
            <person name="Burmester A."/>
            <person name="Shelest E."/>
            <person name="Gloeckner G."/>
            <person name="Heddergott C."/>
            <person name="Schindler S."/>
            <person name="Staib P."/>
            <person name="Heidel A."/>
            <person name="Felder M."/>
            <person name="Petzold A."/>
            <person name="Szafranski K."/>
            <person name="Feuermann M."/>
            <person name="Pedruzzi I."/>
            <person name="Priebe S."/>
            <person name="Groth M."/>
            <person name="Winkler R."/>
            <person name="Li W."/>
            <person name="Kniemeyer O."/>
            <person name="Schroeckh V."/>
            <person name="Hertweck C."/>
            <person name="Hube B."/>
            <person name="White T.C."/>
            <person name="Platzer M."/>
            <person name="Guthke R."/>
            <person name="Heitman J."/>
            <person name="Woestemeyer J."/>
            <person name="Zipfel P.F."/>
            <person name="Monod M."/>
            <person name="Brakhage A.A."/>
        </authorList>
    </citation>
    <scope>NUCLEOTIDE SEQUENCE [LARGE SCALE GENOMIC DNA]</scope>
    <source>
        <strain evidence="4">ATCC MYA-4681 / CBS 112371</strain>
    </source>
</reference>
<keyword evidence="2" id="KW-0732">Signal</keyword>
<dbReference type="GeneID" id="9522381"/>
<dbReference type="KEGG" id="abe:ARB_04418"/>
<sequence>MTGLGETPFFSFIIFSFLFFNYEGETIYYVPEGRDGRGNGRDTVESCEEEQQAESRQAEEARAEAKKKRDGREEINYCFFFLALFFGENGYDEEEDEDGEEETSRPGMDGRKQRKKSRGEIGHHVRWLCVALPFL</sequence>
<keyword evidence="4" id="KW-1185">Reference proteome</keyword>
<feature type="region of interest" description="Disordered" evidence="1">
    <location>
        <begin position="92"/>
        <end position="120"/>
    </location>
</feature>
<protein>
    <submittedName>
        <fullName evidence="3">Uncharacterized protein</fullName>
    </submittedName>
</protein>
<feature type="compositionally biased region" description="Acidic residues" evidence="1">
    <location>
        <begin position="92"/>
        <end position="101"/>
    </location>
</feature>
<evidence type="ECO:0000313" key="4">
    <source>
        <dbReference type="Proteomes" id="UP000008866"/>
    </source>
</evidence>